<reference evidence="1 2" key="1">
    <citation type="journal article" date="2009" name="Genome Res.">
        <title>Comparative genomics of protoploid Saccharomycetaceae.</title>
        <authorList>
            <consortium name="The Genolevures Consortium"/>
            <person name="Souciet J.-L."/>
            <person name="Dujon B."/>
            <person name="Gaillardin C."/>
            <person name="Johnston M."/>
            <person name="Baret P.V."/>
            <person name="Cliften P."/>
            <person name="Sherman D.J."/>
            <person name="Weissenbach J."/>
            <person name="Westhof E."/>
            <person name="Wincker P."/>
            <person name="Jubin C."/>
            <person name="Poulain J."/>
            <person name="Barbe V."/>
            <person name="Segurens B."/>
            <person name="Artiguenave F."/>
            <person name="Anthouard V."/>
            <person name="Vacherie B."/>
            <person name="Val M.-E."/>
            <person name="Fulton R.S."/>
            <person name="Minx P."/>
            <person name="Wilson R."/>
            <person name="Durrens P."/>
            <person name="Jean G."/>
            <person name="Marck C."/>
            <person name="Martin T."/>
            <person name="Nikolski M."/>
            <person name="Rolland T."/>
            <person name="Seret M.-L."/>
            <person name="Casaregola S."/>
            <person name="Despons L."/>
            <person name="Fairhead C."/>
            <person name="Fischer G."/>
            <person name="Lafontaine I."/>
            <person name="Leh V."/>
            <person name="Lemaire M."/>
            <person name="de Montigny J."/>
            <person name="Neuveglise C."/>
            <person name="Thierry A."/>
            <person name="Blanc-Lenfle I."/>
            <person name="Bleykasten C."/>
            <person name="Diffels J."/>
            <person name="Fritsch E."/>
            <person name="Frangeul L."/>
            <person name="Goeffon A."/>
            <person name="Jauniaux N."/>
            <person name="Kachouri-Lafond R."/>
            <person name="Payen C."/>
            <person name="Potier S."/>
            <person name="Pribylova L."/>
            <person name="Ozanne C."/>
            <person name="Richard G.-F."/>
            <person name="Sacerdot C."/>
            <person name="Straub M.-L."/>
            <person name="Talla E."/>
        </authorList>
    </citation>
    <scope>NUCLEOTIDE SEQUENCE [LARGE SCALE GENOMIC DNA]</scope>
    <source>
        <strain evidence="2">ATCC 56472 / CBS 6340 / NRRL Y-8284</strain>
    </source>
</reference>
<gene>
    <name evidence="1" type="ordered locus">KLTH0F15818g</name>
</gene>
<dbReference type="EMBL" id="CU928170">
    <property type="protein sequence ID" value="CAR24436.1"/>
    <property type="molecule type" value="Genomic_DNA"/>
</dbReference>
<keyword evidence="2" id="KW-1185">Reference proteome</keyword>
<accession>C5DJE7</accession>
<evidence type="ECO:0000313" key="1">
    <source>
        <dbReference type="EMBL" id="CAR24436.1"/>
    </source>
</evidence>
<organism evidence="1 2">
    <name type="scientific">Lachancea thermotolerans (strain ATCC 56472 / CBS 6340 / NRRL Y-8284)</name>
    <name type="common">Yeast</name>
    <name type="synonym">Kluyveromyces thermotolerans</name>
    <dbReference type="NCBI Taxonomy" id="559295"/>
    <lineage>
        <taxon>Eukaryota</taxon>
        <taxon>Fungi</taxon>
        <taxon>Dikarya</taxon>
        <taxon>Ascomycota</taxon>
        <taxon>Saccharomycotina</taxon>
        <taxon>Saccharomycetes</taxon>
        <taxon>Saccharomycetales</taxon>
        <taxon>Saccharomycetaceae</taxon>
        <taxon>Lachancea</taxon>
    </lineage>
</organism>
<dbReference type="AlphaFoldDB" id="C5DJE7"/>
<evidence type="ECO:0000313" key="2">
    <source>
        <dbReference type="Proteomes" id="UP000002036"/>
    </source>
</evidence>
<dbReference type="InParanoid" id="C5DJE7"/>
<dbReference type="HOGENOM" id="CLU_2360096_0_0_1"/>
<dbReference type="KEGG" id="lth:KLTH0F15818g"/>
<dbReference type="RefSeq" id="XP_002554873.1">
    <property type="nucleotide sequence ID" value="XM_002554827.1"/>
</dbReference>
<dbReference type="GeneID" id="8293104"/>
<protein>
    <submittedName>
        <fullName evidence="1">KLTH0F15818p</fullName>
    </submittedName>
</protein>
<proteinExistence type="predicted"/>
<name>C5DJE7_LACTC</name>
<sequence length="96" mass="11511">MLIISINSRIKKDLKLSLPKVKVVKLSHKNEIYKEIFPYDFVRYYNRHYIIINEGEVEVKDMLKPYSFSIKPEEKDLKQLVLKSDDLKFGKLYNTE</sequence>
<dbReference type="OrthoDB" id="10620120at2759"/>
<dbReference type="Proteomes" id="UP000002036">
    <property type="component" value="Chromosome F"/>
</dbReference>